<feature type="binding site" evidence="3">
    <location>
        <position position="115"/>
    </location>
    <ligand>
        <name>substrate</name>
    </ligand>
</feature>
<dbReference type="PANTHER" id="PTHR11732">
    <property type="entry name" value="ALDO/KETO REDUCTASE"/>
    <property type="match status" value="1"/>
</dbReference>
<dbReference type="InterPro" id="IPR036812">
    <property type="entry name" value="NAD(P)_OxRdtase_dom_sf"/>
</dbReference>
<dbReference type="SUPFAM" id="SSF51430">
    <property type="entry name" value="NAD(P)-linked oxidoreductase"/>
    <property type="match status" value="1"/>
</dbReference>
<keyword evidence="1" id="KW-0560">Oxidoreductase</keyword>
<dbReference type="InterPro" id="IPR023210">
    <property type="entry name" value="NADP_OxRdtase_dom"/>
</dbReference>
<dbReference type="Pfam" id="PF00248">
    <property type="entry name" value="Aldo_ket_red"/>
    <property type="match status" value="1"/>
</dbReference>
<proteinExistence type="predicted"/>
<dbReference type="Proteomes" id="UP001293593">
    <property type="component" value="Unassembled WGS sequence"/>
</dbReference>
<gene>
    <name evidence="6" type="ORF">QN277_003787</name>
</gene>
<dbReference type="EMBL" id="JAWXYG010000010">
    <property type="protein sequence ID" value="KAK4260706.1"/>
    <property type="molecule type" value="Genomic_DNA"/>
</dbReference>
<evidence type="ECO:0000313" key="7">
    <source>
        <dbReference type="Proteomes" id="UP001293593"/>
    </source>
</evidence>
<feature type="active site" description="Proton donor" evidence="2">
    <location>
        <position position="52"/>
    </location>
</feature>
<dbReference type="PROSITE" id="PS00798">
    <property type="entry name" value="ALDOKETO_REDUCTASE_1"/>
    <property type="match status" value="1"/>
</dbReference>
<dbReference type="Gene3D" id="3.20.20.100">
    <property type="entry name" value="NADP-dependent oxidoreductase domain"/>
    <property type="match status" value="1"/>
</dbReference>
<evidence type="ECO:0000256" key="3">
    <source>
        <dbReference type="PIRSR" id="PIRSR000097-2"/>
    </source>
</evidence>
<accession>A0AAE1IZ49</accession>
<feature type="site" description="Lowers pKa of active site Tyr" evidence="4">
    <location>
        <position position="82"/>
    </location>
</feature>
<evidence type="ECO:0000256" key="1">
    <source>
        <dbReference type="ARBA" id="ARBA00023002"/>
    </source>
</evidence>
<dbReference type="PIRSF" id="PIRSF000097">
    <property type="entry name" value="AKR"/>
    <property type="match status" value="1"/>
</dbReference>
<dbReference type="InterPro" id="IPR044497">
    <property type="entry name" value="AKR4A/B"/>
</dbReference>
<dbReference type="PROSITE" id="PS00062">
    <property type="entry name" value="ALDOKETO_REDUCTASE_2"/>
    <property type="match status" value="1"/>
</dbReference>
<reference evidence="6" key="1">
    <citation type="submission" date="2023-10" db="EMBL/GenBank/DDBJ databases">
        <title>Chromosome-level genome of the transformable northern wattle, Acacia crassicarpa.</title>
        <authorList>
            <person name="Massaro I."/>
            <person name="Sinha N.R."/>
            <person name="Poethig S."/>
            <person name="Leichty A.R."/>
        </authorList>
    </citation>
    <scope>NUCLEOTIDE SEQUENCE</scope>
    <source>
        <strain evidence="6">Acra3RX</strain>
        <tissue evidence="6">Leaf</tissue>
    </source>
</reference>
<protein>
    <recommendedName>
        <fullName evidence="5">NADP-dependent oxidoreductase domain-containing protein</fullName>
    </recommendedName>
</protein>
<dbReference type="PRINTS" id="PR00069">
    <property type="entry name" value="ALDKETRDTASE"/>
</dbReference>
<dbReference type="CDD" id="cd19124">
    <property type="entry name" value="AKR_AKR4A_4B"/>
    <property type="match status" value="1"/>
</dbReference>
<evidence type="ECO:0000259" key="5">
    <source>
        <dbReference type="Pfam" id="PF00248"/>
    </source>
</evidence>
<comment type="caution">
    <text evidence="6">The sequence shown here is derived from an EMBL/GenBank/DDBJ whole genome shotgun (WGS) entry which is preliminary data.</text>
</comment>
<name>A0AAE1IZ49_9FABA</name>
<keyword evidence="7" id="KW-1185">Reference proteome</keyword>
<dbReference type="AlphaFoldDB" id="A0AAE1IZ49"/>
<evidence type="ECO:0000256" key="2">
    <source>
        <dbReference type="PIRSR" id="PIRSR000097-1"/>
    </source>
</evidence>
<evidence type="ECO:0000313" key="6">
    <source>
        <dbReference type="EMBL" id="KAK4260706.1"/>
    </source>
</evidence>
<sequence length="310" mass="34920">MSATNNVPCLVLTDNHSLPVIGLGTAAVPLEKTVIIEAIKLGYRHFDTASFYGSEESLGNGIAEALKLGLIKSRDELFITSKLWCSDNHPDHVISSLQRSLRSLNLEYLDLYLIHWPVSAKPGKLVYPIDEIDLVPFDLEGVWKEIEKCQKLGLTRSVGVSNFSTKKLEKLLACATIPPTVNQVEMNPCWQQKNLREYCKVKGITITAYSILGSKGTRWGSNEVMDNELLNEIAQAHGKSIAQVCIRWVYEQGVSCIVKSYNKERMKQNLEIFDWSLTVEDYEKISQAKQHRTVRGPTASMLEDLFDEEN</sequence>
<evidence type="ECO:0000256" key="4">
    <source>
        <dbReference type="PIRSR" id="PIRSR000097-3"/>
    </source>
</evidence>
<dbReference type="InterPro" id="IPR018170">
    <property type="entry name" value="Aldo/ket_reductase_CS"/>
</dbReference>
<organism evidence="6 7">
    <name type="scientific">Acacia crassicarpa</name>
    <name type="common">northern wattle</name>
    <dbReference type="NCBI Taxonomy" id="499986"/>
    <lineage>
        <taxon>Eukaryota</taxon>
        <taxon>Viridiplantae</taxon>
        <taxon>Streptophyta</taxon>
        <taxon>Embryophyta</taxon>
        <taxon>Tracheophyta</taxon>
        <taxon>Spermatophyta</taxon>
        <taxon>Magnoliopsida</taxon>
        <taxon>eudicotyledons</taxon>
        <taxon>Gunneridae</taxon>
        <taxon>Pentapetalae</taxon>
        <taxon>rosids</taxon>
        <taxon>fabids</taxon>
        <taxon>Fabales</taxon>
        <taxon>Fabaceae</taxon>
        <taxon>Caesalpinioideae</taxon>
        <taxon>mimosoid clade</taxon>
        <taxon>Acacieae</taxon>
        <taxon>Acacia</taxon>
    </lineage>
</organism>
<feature type="domain" description="NADP-dependent oxidoreductase" evidence="5">
    <location>
        <begin position="35"/>
        <end position="288"/>
    </location>
</feature>
<dbReference type="GO" id="GO:0016616">
    <property type="term" value="F:oxidoreductase activity, acting on the CH-OH group of donors, NAD or NADP as acceptor"/>
    <property type="evidence" value="ECO:0007669"/>
    <property type="project" value="InterPro"/>
</dbReference>
<dbReference type="FunFam" id="3.20.20.100:FF:000014">
    <property type="entry name" value="NAD(P)-linked oxidoreductase superfamily protein"/>
    <property type="match status" value="1"/>
</dbReference>
<dbReference type="PROSITE" id="PS00063">
    <property type="entry name" value="ALDOKETO_REDUCTASE_3"/>
    <property type="match status" value="1"/>
</dbReference>
<dbReference type="GO" id="GO:0044550">
    <property type="term" value="P:secondary metabolite biosynthetic process"/>
    <property type="evidence" value="ECO:0007669"/>
    <property type="project" value="UniProtKB-ARBA"/>
</dbReference>
<dbReference type="InterPro" id="IPR020471">
    <property type="entry name" value="AKR"/>
</dbReference>